<evidence type="ECO:0000313" key="2">
    <source>
        <dbReference type="EMBL" id="CAK0902023.1"/>
    </source>
</evidence>
<protein>
    <submittedName>
        <fullName evidence="2">Uncharacterized protein</fullName>
    </submittedName>
</protein>
<evidence type="ECO:0000256" key="1">
    <source>
        <dbReference type="SAM" id="Phobius"/>
    </source>
</evidence>
<dbReference type="EMBL" id="CAUYUJ010021016">
    <property type="protein sequence ID" value="CAK0902023.1"/>
    <property type="molecule type" value="Genomic_DNA"/>
</dbReference>
<keyword evidence="1" id="KW-1133">Transmembrane helix</keyword>
<feature type="transmembrane region" description="Helical" evidence="1">
    <location>
        <begin position="36"/>
        <end position="58"/>
    </location>
</feature>
<feature type="non-terminal residue" evidence="2">
    <location>
        <position position="1"/>
    </location>
</feature>
<accession>A0ABN9XQI4</accession>
<evidence type="ECO:0000313" key="3">
    <source>
        <dbReference type="Proteomes" id="UP001189429"/>
    </source>
</evidence>
<organism evidence="2 3">
    <name type="scientific">Prorocentrum cordatum</name>
    <dbReference type="NCBI Taxonomy" id="2364126"/>
    <lineage>
        <taxon>Eukaryota</taxon>
        <taxon>Sar</taxon>
        <taxon>Alveolata</taxon>
        <taxon>Dinophyceae</taxon>
        <taxon>Prorocentrales</taxon>
        <taxon>Prorocentraceae</taxon>
        <taxon>Prorocentrum</taxon>
    </lineage>
</organism>
<reference evidence="2" key="1">
    <citation type="submission" date="2023-10" db="EMBL/GenBank/DDBJ databases">
        <authorList>
            <person name="Chen Y."/>
            <person name="Shah S."/>
            <person name="Dougan E. K."/>
            <person name="Thang M."/>
            <person name="Chan C."/>
        </authorList>
    </citation>
    <scope>NUCLEOTIDE SEQUENCE [LARGE SCALE GENOMIC DNA]</scope>
</reference>
<sequence>PARLGRPSVHPTFTPDLAHRLLSPWRPRRGSPMGPLAVAAMGLPSLAAPLLAALAAGASGLETAKRSRSLPALPGCYMWQPSGCPQRPANVSHPFLWTRDVVGELGFGAGRVRKVCEYYRKISIDKECGTVDVTMLYVPDQRRAGKNATGAPSADSHS</sequence>
<dbReference type="Proteomes" id="UP001189429">
    <property type="component" value="Unassembled WGS sequence"/>
</dbReference>
<name>A0ABN9XQI4_9DINO</name>
<keyword evidence="1" id="KW-0472">Membrane</keyword>
<gene>
    <name evidence="2" type="ORF">PCOR1329_LOCUS78795</name>
</gene>
<keyword evidence="3" id="KW-1185">Reference proteome</keyword>
<comment type="caution">
    <text evidence="2">The sequence shown here is derived from an EMBL/GenBank/DDBJ whole genome shotgun (WGS) entry which is preliminary data.</text>
</comment>
<proteinExistence type="predicted"/>
<keyword evidence="1" id="KW-0812">Transmembrane</keyword>